<dbReference type="EMBL" id="CAJZAG010000008">
    <property type="protein sequence ID" value="CAG9179529.1"/>
    <property type="molecule type" value="Genomic_DNA"/>
</dbReference>
<organism evidence="1 2">
    <name type="scientific">Cupriavidus pampae</name>
    <dbReference type="NCBI Taxonomy" id="659251"/>
    <lineage>
        <taxon>Bacteria</taxon>
        <taxon>Pseudomonadati</taxon>
        <taxon>Pseudomonadota</taxon>
        <taxon>Betaproteobacteria</taxon>
        <taxon>Burkholderiales</taxon>
        <taxon>Burkholderiaceae</taxon>
        <taxon>Cupriavidus</taxon>
    </lineage>
</organism>
<sequence length="119" mass="12116">MEATEASGLPTQNPMKTILCMAAAMLALYGCALPTSSTQSGQGRPTLRVTGAPQQAVLFVDGVAMGPAASFDGVNTVVKIEEGPHRVEVRLGSQALVTRSIFASGGESVNIEVSAGGQP</sequence>
<evidence type="ECO:0000313" key="1">
    <source>
        <dbReference type="EMBL" id="CAG9179529.1"/>
    </source>
</evidence>
<protein>
    <recommendedName>
        <fullName evidence="3">PEGA domain-containing protein</fullName>
    </recommendedName>
</protein>
<proteinExistence type="predicted"/>
<reference evidence="1 2" key="1">
    <citation type="submission" date="2021-08" db="EMBL/GenBank/DDBJ databases">
        <authorList>
            <person name="Peeters C."/>
        </authorList>
    </citation>
    <scope>NUCLEOTIDE SEQUENCE [LARGE SCALE GENOMIC DNA]</scope>
    <source>
        <strain evidence="1 2">LMG 32289</strain>
    </source>
</reference>
<comment type="caution">
    <text evidence="1">The sequence shown here is derived from an EMBL/GenBank/DDBJ whole genome shotgun (WGS) entry which is preliminary data.</text>
</comment>
<evidence type="ECO:0000313" key="2">
    <source>
        <dbReference type="Proteomes" id="UP000706525"/>
    </source>
</evidence>
<name>A0ABN7Z0N5_9BURK</name>
<keyword evidence="2" id="KW-1185">Reference proteome</keyword>
<gene>
    <name evidence="1" type="ORF">LMG32289_04387</name>
</gene>
<accession>A0ABN7Z0N5</accession>
<dbReference type="Proteomes" id="UP000706525">
    <property type="component" value="Unassembled WGS sequence"/>
</dbReference>
<evidence type="ECO:0008006" key="3">
    <source>
        <dbReference type="Google" id="ProtNLM"/>
    </source>
</evidence>